<reference evidence="1 2" key="1">
    <citation type="submission" date="2023-07" db="EMBL/GenBank/DDBJ databases">
        <title>Sorghum-associated microbial communities from plants grown in Nebraska, USA.</title>
        <authorList>
            <person name="Schachtman D."/>
        </authorList>
    </citation>
    <scope>NUCLEOTIDE SEQUENCE [LARGE SCALE GENOMIC DNA]</scope>
    <source>
        <strain evidence="1 2">BE198</strain>
    </source>
</reference>
<evidence type="ECO:0000313" key="1">
    <source>
        <dbReference type="EMBL" id="MDR7135640.1"/>
    </source>
</evidence>
<dbReference type="Proteomes" id="UP001251524">
    <property type="component" value="Unassembled WGS sequence"/>
</dbReference>
<keyword evidence="2" id="KW-1185">Reference proteome</keyword>
<evidence type="ECO:0000313" key="2">
    <source>
        <dbReference type="Proteomes" id="UP001251524"/>
    </source>
</evidence>
<dbReference type="RefSeq" id="WP_310063436.1">
    <property type="nucleotide sequence ID" value="NZ_JAVDVY010000002.1"/>
</dbReference>
<name>A0ABU1WE62_9GAMM</name>
<organism evidence="1 2">
    <name type="scientific">Lysobacter niastensis</name>
    <dbReference type="NCBI Taxonomy" id="380629"/>
    <lineage>
        <taxon>Bacteria</taxon>
        <taxon>Pseudomonadati</taxon>
        <taxon>Pseudomonadota</taxon>
        <taxon>Gammaproteobacteria</taxon>
        <taxon>Lysobacterales</taxon>
        <taxon>Lysobacteraceae</taxon>
        <taxon>Lysobacter</taxon>
    </lineage>
</organism>
<accession>A0ABU1WE62</accession>
<proteinExistence type="predicted"/>
<comment type="caution">
    <text evidence="1">The sequence shown here is derived from an EMBL/GenBank/DDBJ whole genome shotgun (WGS) entry which is preliminary data.</text>
</comment>
<evidence type="ECO:0008006" key="3">
    <source>
        <dbReference type="Google" id="ProtNLM"/>
    </source>
</evidence>
<sequence>MSYDGGILKNPDGPMRLLSPVQPALRKLLVMLCLLMLAGTAVASRKSDALTRLQYDFSGAVRWGDFEGAWNLVDPKVRDEHPVTDLEFERYKQVQITSYHDKGASADLKAGTAVREIEIGVVNRYTLAERTVRYREVWRWDAEAKTWWVTSGLPDLWAGQ</sequence>
<gene>
    <name evidence="1" type="ORF">J2X06_002849</name>
</gene>
<protein>
    <recommendedName>
        <fullName evidence="3">DUF4440 domain-containing protein</fullName>
    </recommendedName>
</protein>
<dbReference type="EMBL" id="JAVDVY010000002">
    <property type="protein sequence ID" value="MDR7135640.1"/>
    <property type="molecule type" value="Genomic_DNA"/>
</dbReference>